<reference evidence="3" key="1">
    <citation type="submission" date="2016-11" db="EMBL/GenBank/DDBJ databases">
        <authorList>
            <person name="Guldener U."/>
        </authorList>
    </citation>
    <scope>NUCLEOTIDE SEQUENCE [LARGE SCALE GENOMIC DNA]</scope>
</reference>
<sequence>MLASEIRNIRLHSQKRSFIGFLKPLATTVLTHTLFNKEIVSANNVENSLDVIKTPSNTTKKQEDTNKLYPDHIPLNAFAKSMVFVKSALGSFFKPNHNIHINQLGETIPVWSNAWLEHSYKLLLKDREFDGRDIIMNEPDYRHILKEKYLYVLDDSRKYGNTLAFQMLKYLEKNKITLESRENVHYIDNIAYAKLYNKYRQSHDFHHLVIGDLPTSIEGEIIVKMFEGINMGLPLGLIGGLVSPLHLKDGYIIKQLYSHYLPTIIDLNNKMKCNFLLIDWSKYLLMDLKDIRYKLGGKELVEFSEWIGNDVRQLKKMRKNVNKIKEQEYQNHV</sequence>
<gene>
    <name evidence="2" type="ORF">HGUI_02985</name>
</gene>
<dbReference type="Pfam" id="PF05019">
    <property type="entry name" value="Coq4"/>
    <property type="match status" value="1"/>
</dbReference>
<dbReference type="GO" id="GO:0006744">
    <property type="term" value="P:ubiquinone biosynthetic process"/>
    <property type="evidence" value="ECO:0007669"/>
    <property type="project" value="UniProtKB-KW"/>
</dbReference>
<keyword evidence="1" id="KW-0831">Ubiquinone biosynthesis</keyword>
<accession>A0A1L0CQL3</accession>
<dbReference type="InterPro" id="IPR007715">
    <property type="entry name" value="Coq4"/>
</dbReference>
<dbReference type="OrthoDB" id="4249at2759"/>
<evidence type="ECO:0008006" key="4">
    <source>
        <dbReference type="Google" id="ProtNLM"/>
    </source>
</evidence>
<dbReference type="AlphaFoldDB" id="A0A1L0CQL3"/>
<evidence type="ECO:0000313" key="2">
    <source>
        <dbReference type="EMBL" id="SGZ40785.1"/>
    </source>
</evidence>
<dbReference type="Proteomes" id="UP000183365">
    <property type="component" value="Unassembled WGS sequence"/>
</dbReference>
<dbReference type="PANTHER" id="PTHR12922">
    <property type="entry name" value="UBIQUINONE BIOSYNTHESIS PROTEIN"/>
    <property type="match status" value="1"/>
</dbReference>
<dbReference type="VEuPathDB" id="FungiDB:HGUI_02985"/>
<organism evidence="2 3">
    <name type="scientific">Hanseniaspora guilliermondii</name>
    <dbReference type="NCBI Taxonomy" id="56406"/>
    <lineage>
        <taxon>Eukaryota</taxon>
        <taxon>Fungi</taxon>
        <taxon>Dikarya</taxon>
        <taxon>Ascomycota</taxon>
        <taxon>Saccharomycotina</taxon>
        <taxon>Saccharomycetes</taxon>
        <taxon>Saccharomycodales</taxon>
        <taxon>Saccharomycodaceae</taxon>
        <taxon>Hanseniaspora</taxon>
    </lineage>
</organism>
<evidence type="ECO:0000256" key="1">
    <source>
        <dbReference type="ARBA" id="ARBA00022688"/>
    </source>
</evidence>
<name>A0A1L0CQL3_9ASCO</name>
<dbReference type="PANTHER" id="PTHR12922:SF7">
    <property type="entry name" value="UBIQUINONE BIOSYNTHESIS PROTEIN COQ4 HOMOLOG, MITOCHONDRIAL"/>
    <property type="match status" value="1"/>
</dbReference>
<dbReference type="EMBL" id="FQNF01000064">
    <property type="protein sequence ID" value="SGZ40785.1"/>
    <property type="molecule type" value="Genomic_DNA"/>
</dbReference>
<dbReference type="GO" id="GO:0005739">
    <property type="term" value="C:mitochondrion"/>
    <property type="evidence" value="ECO:0007669"/>
    <property type="project" value="TreeGrafter"/>
</dbReference>
<protein>
    <recommendedName>
        <fullName evidence="4">Ubiquinone biosynthesis protein COQ4, mitochondrial</fullName>
    </recommendedName>
</protein>
<keyword evidence="3" id="KW-1185">Reference proteome</keyword>
<proteinExistence type="predicted"/>
<evidence type="ECO:0000313" key="3">
    <source>
        <dbReference type="Proteomes" id="UP000183365"/>
    </source>
</evidence>